<feature type="domain" description="Glycosyl transferase family 1" evidence="9">
    <location>
        <begin position="284"/>
        <end position="449"/>
    </location>
</feature>
<feature type="binding site" evidence="8">
    <location>
        <position position="18"/>
    </location>
    <ligand>
        <name>ADP-alpha-D-glucose</name>
        <dbReference type="ChEBI" id="CHEBI:57498"/>
    </ligand>
</feature>
<comment type="function">
    <text evidence="2 8">Synthesizes alpha-1,4-glucan chains using ADP-glucose.</text>
</comment>
<keyword evidence="12" id="KW-1185">Reference proteome</keyword>
<evidence type="ECO:0000256" key="3">
    <source>
        <dbReference type="ARBA" id="ARBA00004964"/>
    </source>
</evidence>
<accession>A0A975B0H2</accession>
<keyword evidence="5 8" id="KW-0328">Glycosyltransferase</keyword>
<dbReference type="Pfam" id="PF08323">
    <property type="entry name" value="Glyco_transf_5"/>
    <property type="match status" value="1"/>
</dbReference>
<dbReference type="GO" id="GO:0004373">
    <property type="term" value="F:alpha-1,4-glucan glucosyltransferase (UDP-glucose donor) activity"/>
    <property type="evidence" value="ECO:0007669"/>
    <property type="project" value="InterPro"/>
</dbReference>
<reference evidence="11" key="2">
    <citation type="submission" date="2021-04" db="EMBL/GenBank/DDBJ databases">
        <title>Isolation and characterization of a novel species of the genus Sulfurimonas.</title>
        <authorList>
            <person name="Fukui M."/>
        </authorList>
    </citation>
    <scope>NUCLEOTIDE SEQUENCE</scope>
    <source>
        <strain evidence="11">H1576</strain>
    </source>
</reference>
<dbReference type="KEGG" id="saqt:GJV85_07405"/>
<organism evidence="11 12">
    <name type="scientific">Sulfurimonas aquatica</name>
    <dbReference type="NCBI Taxonomy" id="2672570"/>
    <lineage>
        <taxon>Bacteria</taxon>
        <taxon>Pseudomonadati</taxon>
        <taxon>Campylobacterota</taxon>
        <taxon>Epsilonproteobacteria</taxon>
        <taxon>Campylobacterales</taxon>
        <taxon>Sulfurimonadaceae</taxon>
        <taxon>Sulfurimonas</taxon>
    </lineage>
</organism>
<dbReference type="GO" id="GO:0009011">
    <property type="term" value="F:alpha-1,4-glucan glucosyltransferase (ADP-glucose donor) activity"/>
    <property type="evidence" value="ECO:0007669"/>
    <property type="project" value="UniProtKB-UniRule"/>
</dbReference>
<evidence type="ECO:0000313" key="11">
    <source>
        <dbReference type="EMBL" id="QSZ41939.1"/>
    </source>
</evidence>
<keyword evidence="7 8" id="KW-0320">Glycogen biosynthesis</keyword>
<comment type="similarity">
    <text evidence="4 8">Belongs to the glycosyltransferase 1 family. Bacterial/plant glycogen synthase subfamily.</text>
</comment>
<dbReference type="InterPro" id="IPR001296">
    <property type="entry name" value="Glyco_trans_1"/>
</dbReference>
<dbReference type="GO" id="GO:0005978">
    <property type="term" value="P:glycogen biosynthetic process"/>
    <property type="evidence" value="ECO:0007669"/>
    <property type="project" value="UniProtKB-UniRule"/>
</dbReference>
<dbReference type="InterPro" id="IPR011835">
    <property type="entry name" value="GS/SS"/>
</dbReference>
<protein>
    <recommendedName>
        <fullName evidence="8">Glycogen synthase</fullName>
        <ecNumber evidence="8">2.4.1.21</ecNumber>
    </recommendedName>
    <alternativeName>
        <fullName evidence="8">Starch [bacterial glycogen] synthase</fullName>
    </alternativeName>
</protein>
<dbReference type="NCBIfam" id="TIGR02095">
    <property type="entry name" value="glgA"/>
    <property type="match status" value="1"/>
</dbReference>
<dbReference type="Proteomes" id="UP000671852">
    <property type="component" value="Chromosome"/>
</dbReference>
<dbReference type="SUPFAM" id="SSF53756">
    <property type="entry name" value="UDP-Glycosyltransferase/glycogen phosphorylase"/>
    <property type="match status" value="1"/>
</dbReference>
<dbReference type="EMBL" id="CP046072">
    <property type="protein sequence ID" value="QSZ41939.1"/>
    <property type="molecule type" value="Genomic_DNA"/>
</dbReference>
<evidence type="ECO:0000256" key="4">
    <source>
        <dbReference type="ARBA" id="ARBA00010281"/>
    </source>
</evidence>
<gene>
    <name evidence="8" type="primary">glgA</name>
    <name evidence="11" type="ORF">GJV85_07405</name>
</gene>
<dbReference type="AlphaFoldDB" id="A0A975B0H2"/>
<evidence type="ECO:0000256" key="7">
    <source>
        <dbReference type="ARBA" id="ARBA00023056"/>
    </source>
</evidence>
<evidence type="ECO:0000256" key="8">
    <source>
        <dbReference type="HAMAP-Rule" id="MF_00484"/>
    </source>
</evidence>
<dbReference type="PANTHER" id="PTHR45825">
    <property type="entry name" value="GRANULE-BOUND STARCH SYNTHASE 1, CHLOROPLASTIC/AMYLOPLASTIC"/>
    <property type="match status" value="1"/>
</dbReference>
<keyword evidence="6 8" id="KW-0808">Transferase</keyword>
<evidence type="ECO:0000256" key="6">
    <source>
        <dbReference type="ARBA" id="ARBA00022679"/>
    </source>
</evidence>
<sequence length="478" mass="54092">MLKPSVLFVSSEVYPFAKSGGLADIAHSLPRALSKDCNIEVIMPLYSFVNRKTYNIVPANESFNISMNGIVYPVELYKCLFEGMSYRFIYSSLLCDRDFLYGPPDSGYEDNALRFALFSRVIIRVLKENSYDVVHLNDWQCGLVPLLIKEDKSINTKTLFTIHNLSYQGVFDYEVLQTLGIDSKYFTMECLEFYGRVNFIKAAIADADMVTTVSPSYAKEILTPEFGCGLEGFLSHHQEKLVGIINGIDTEHFSPSKDKRLEKPYSDLKAKATNKSAYIKATKLKGVRKPLFVFIGRFAWQKGMDLLIEALPIIASYECNIAILGDGEEKYHMALREIAKENSNVHLSFAYDESLSHRMYASADFLLMPSLFEPCGLSQIIAMAYGEVPIVHRVGGLSDTVKDYNDFDAKKAKGFGITFDKPSVDAFLKAIDEAMKLYENKSIYNKIAKHNMACDFSWQESAMSYLNLYEKISKKENL</sequence>
<evidence type="ECO:0000256" key="5">
    <source>
        <dbReference type="ARBA" id="ARBA00022676"/>
    </source>
</evidence>
<dbReference type="HAMAP" id="MF_00484">
    <property type="entry name" value="Glycogen_synth"/>
    <property type="match status" value="1"/>
</dbReference>
<comment type="pathway">
    <text evidence="3 8">Glycan biosynthesis; glycogen biosynthesis.</text>
</comment>
<dbReference type="InterPro" id="IPR013534">
    <property type="entry name" value="Starch_synth_cat_dom"/>
</dbReference>
<dbReference type="CDD" id="cd03791">
    <property type="entry name" value="GT5_Glycogen_synthase_DULL1-like"/>
    <property type="match status" value="1"/>
</dbReference>
<comment type="catalytic activity">
    <reaction evidence="1 8">
        <text>[(1-&gt;4)-alpha-D-glucosyl](n) + ADP-alpha-D-glucose = [(1-&gt;4)-alpha-D-glucosyl](n+1) + ADP + H(+)</text>
        <dbReference type="Rhea" id="RHEA:18189"/>
        <dbReference type="Rhea" id="RHEA-COMP:9584"/>
        <dbReference type="Rhea" id="RHEA-COMP:9587"/>
        <dbReference type="ChEBI" id="CHEBI:15378"/>
        <dbReference type="ChEBI" id="CHEBI:15444"/>
        <dbReference type="ChEBI" id="CHEBI:57498"/>
        <dbReference type="ChEBI" id="CHEBI:456216"/>
        <dbReference type="EC" id="2.4.1.21"/>
    </reaction>
</comment>
<evidence type="ECO:0000259" key="9">
    <source>
        <dbReference type="Pfam" id="PF00534"/>
    </source>
</evidence>
<dbReference type="PANTHER" id="PTHR45825:SF11">
    <property type="entry name" value="ALPHA AMYLASE DOMAIN-CONTAINING PROTEIN"/>
    <property type="match status" value="1"/>
</dbReference>
<evidence type="ECO:0000259" key="10">
    <source>
        <dbReference type="Pfam" id="PF08323"/>
    </source>
</evidence>
<dbReference type="Gene3D" id="3.40.50.2000">
    <property type="entry name" value="Glycogen Phosphorylase B"/>
    <property type="match status" value="2"/>
</dbReference>
<dbReference type="Pfam" id="PF00534">
    <property type="entry name" value="Glycos_transf_1"/>
    <property type="match status" value="1"/>
</dbReference>
<proteinExistence type="inferred from homology"/>
<evidence type="ECO:0000256" key="2">
    <source>
        <dbReference type="ARBA" id="ARBA00002764"/>
    </source>
</evidence>
<feature type="domain" description="Starch synthase catalytic" evidence="10">
    <location>
        <begin position="6"/>
        <end position="235"/>
    </location>
</feature>
<evidence type="ECO:0000313" key="12">
    <source>
        <dbReference type="Proteomes" id="UP000671852"/>
    </source>
</evidence>
<name>A0A975B0H2_9BACT</name>
<dbReference type="RefSeq" id="WP_207560757.1">
    <property type="nucleotide sequence ID" value="NZ_CP046072.1"/>
</dbReference>
<reference evidence="11" key="1">
    <citation type="submission" date="2019-11" db="EMBL/GenBank/DDBJ databases">
        <authorList>
            <person name="Kojima H."/>
        </authorList>
    </citation>
    <scope>NUCLEOTIDE SEQUENCE</scope>
    <source>
        <strain evidence="11">H1576</strain>
    </source>
</reference>
<dbReference type="EC" id="2.4.1.21" evidence="8"/>
<evidence type="ECO:0000256" key="1">
    <source>
        <dbReference type="ARBA" id="ARBA00001478"/>
    </source>
</evidence>